<dbReference type="GO" id="GO:0043291">
    <property type="term" value="C:RAVE complex"/>
    <property type="evidence" value="ECO:0007669"/>
    <property type="project" value="TreeGrafter"/>
</dbReference>
<feature type="region of interest" description="Disordered" evidence="2">
    <location>
        <begin position="2798"/>
        <end position="2823"/>
    </location>
</feature>
<dbReference type="OrthoDB" id="342131at2759"/>
<dbReference type="SUPFAM" id="SSF50978">
    <property type="entry name" value="WD40 repeat-like"/>
    <property type="match status" value="2"/>
</dbReference>
<feature type="compositionally biased region" description="Polar residues" evidence="2">
    <location>
        <begin position="1686"/>
        <end position="1718"/>
    </location>
</feature>
<dbReference type="KEGG" id="cvn:111127911"/>
<feature type="region of interest" description="Disordered" evidence="2">
    <location>
        <begin position="649"/>
        <end position="678"/>
    </location>
</feature>
<feature type="compositionally biased region" description="Low complexity" evidence="2">
    <location>
        <begin position="3078"/>
        <end position="3093"/>
    </location>
</feature>
<dbReference type="RefSeq" id="XP_022328931.1">
    <property type="nucleotide sequence ID" value="XM_022473223.1"/>
</dbReference>
<dbReference type="Pfam" id="PF00400">
    <property type="entry name" value="WD40"/>
    <property type="match status" value="2"/>
</dbReference>
<feature type="compositionally biased region" description="Acidic residues" evidence="2">
    <location>
        <begin position="1001"/>
        <end position="1011"/>
    </location>
</feature>
<feature type="compositionally biased region" description="Low complexity" evidence="2">
    <location>
        <begin position="548"/>
        <end position="557"/>
    </location>
</feature>
<organism evidence="4 5">
    <name type="scientific">Crassostrea virginica</name>
    <name type="common">Eastern oyster</name>
    <dbReference type="NCBI Taxonomy" id="6565"/>
    <lineage>
        <taxon>Eukaryota</taxon>
        <taxon>Metazoa</taxon>
        <taxon>Spiralia</taxon>
        <taxon>Lophotrochozoa</taxon>
        <taxon>Mollusca</taxon>
        <taxon>Bivalvia</taxon>
        <taxon>Autobranchia</taxon>
        <taxon>Pteriomorphia</taxon>
        <taxon>Ostreida</taxon>
        <taxon>Ostreoidea</taxon>
        <taxon>Ostreidae</taxon>
        <taxon>Crassostrea</taxon>
    </lineage>
</organism>
<evidence type="ECO:0000256" key="1">
    <source>
        <dbReference type="PROSITE-ProRule" id="PRU00221"/>
    </source>
</evidence>
<feature type="compositionally biased region" description="Basic residues" evidence="2">
    <location>
        <begin position="501"/>
        <end position="521"/>
    </location>
</feature>
<feature type="compositionally biased region" description="Acidic residues" evidence="2">
    <location>
        <begin position="2798"/>
        <end position="2811"/>
    </location>
</feature>
<dbReference type="PANTHER" id="PTHR13950:SF9">
    <property type="entry name" value="RABCONNECTIN-3A"/>
    <property type="match status" value="1"/>
</dbReference>
<reference evidence="5" key="1">
    <citation type="submission" date="2025-08" db="UniProtKB">
        <authorList>
            <consortium name="RefSeq"/>
        </authorList>
    </citation>
    <scope>IDENTIFICATION</scope>
    <source>
        <tissue evidence="5">Whole sample</tissue>
    </source>
</reference>
<accession>A0A8B8DPL4</accession>
<evidence type="ECO:0000313" key="4">
    <source>
        <dbReference type="Proteomes" id="UP000694844"/>
    </source>
</evidence>
<dbReference type="Proteomes" id="UP000694844">
    <property type="component" value="Chromosome 4"/>
</dbReference>
<dbReference type="GeneID" id="111127911"/>
<dbReference type="PROSITE" id="PS50082">
    <property type="entry name" value="WD_REPEATS_2"/>
    <property type="match status" value="1"/>
</dbReference>
<feature type="compositionally biased region" description="Basic and acidic residues" evidence="2">
    <location>
        <begin position="471"/>
        <end position="500"/>
    </location>
</feature>
<feature type="region of interest" description="Disordered" evidence="2">
    <location>
        <begin position="2154"/>
        <end position="2174"/>
    </location>
</feature>
<evidence type="ECO:0000259" key="3">
    <source>
        <dbReference type="Pfam" id="PF12234"/>
    </source>
</evidence>
<proteinExistence type="predicted"/>
<feature type="region of interest" description="Disordered" evidence="2">
    <location>
        <begin position="3078"/>
        <end position="3103"/>
    </location>
</feature>
<evidence type="ECO:0000256" key="2">
    <source>
        <dbReference type="SAM" id="MobiDB-lite"/>
    </source>
</evidence>
<dbReference type="PROSITE" id="PS50294">
    <property type="entry name" value="WD_REPEATS_REGION"/>
    <property type="match status" value="1"/>
</dbReference>
<dbReference type="InterPro" id="IPR001680">
    <property type="entry name" value="WD40_rpt"/>
</dbReference>
<dbReference type="Gene3D" id="2.130.10.10">
    <property type="entry name" value="YVTN repeat-like/Quinoprotein amine dehydrogenase"/>
    <property type="match status" value="3"/>
</dbReference>
<keyword evidence="4" id="KW-1185">Reference proteome</keyword>
<keyword evidence="1" id="KW-0853">WD repeat</keyword>
<dbReference type="FunFam" id="2.130.10.10:FF:000651">
    <property type="entry name" value="RaBConnectin related"/>
    <property type="match status" value="1"/>
</dbReference>
<dbReference type="InterPro" id="IPR015943">
    <property type="entry name" value="WD40/YVTN_repeat-like_dom_sf"/>
</dbReference>
<feature type="region of interest" description="Disordered" evidence="2">
    <location>
        <begin position="468"/>
        <end position="557"/>
    </location>
</feature>
<dbReference type="PANTHER" id="PTHR13950">
    <property type="entry name" value="RABCONNECTIN-RELATED"/>
    <property type="match status" value="1"/>
</dbReference>
<dbReference type="Pfam" id="PF12234">
    <property type="entry name" value="Rav1p_C"/>
    <property type="match status" value="1"/>
</dbReference>
<dbReference type="SMART" id="SM00320">
    <property type="entry name" value="WD40"/>
    <property type="match status" value="11"/>
</dbReference>
<gene>
    <name evidence="5" type="primary">LOC111127911</name>
</gene>
<feature type="domain" description="RAVE complex protein Rav1 C-terminal" evidence="3">
    <location>
        <begin position="1689"/>
        <end position="2071"/>
    </location>
</feature>
<feature type="compositionally biased region" description="Polar residues" evidence="2">
    <location>
        <begin position="529"/>
        <end position="538"/>
    </location>
</feature>
<dbReference type="InterPro" id="IPR052208">
    <property type="entry name" value="DmX-like/RAVE_component"/>
</dbReference>
<feature type="region of interest" description="Disordered" evidence="2">
    <location>
        <begin position="998"/>
        <end position="1034"/>
    </location>
</feature>
<feature type="compositionally biased region" description="Polar residues" evidence="2">
    <location>
        <begin position="3094"/>
        <end position="3103"/>
    </location>
</feature>
<protein>
    <submittedName>
        <fullName evidence="5">DmX-like protein 2 isoform X1</fullName>
    </submittedName>
</protein>
<feature type="region of interest" description="Disordered" evidence="2">
    <location>
        <begin position="1685"/>
        <end position="1718"/>
    </location>
</feature>
<dbReference type="InterPro" id="IPR022033">
    <property type="entry name" value="Rav1p_C"/>
</dbReference>
<dbReference type="InterPro" id="IPR036322">
    <property type="entry name" value="WD40_repeat_dom_sf"/>
</dbReference>
<name>A0A8B8DPL4_CRAVI</name>
<dbReference type="GO" id="GO:0007035">
    <property type="term" value="P:vacuolar acidification"/>
    <property type="evidence" value="ECO:0007669"/>
    <property type="project" value="TreeGrafter"/>
</dbReference>
<sequence length="3414" mass="380526">MNRHQVLTGACNAGDQCYAVGSVEGIHFTAYAAGCDIVILASDFQRVQIIPGVTHGNVKVNCIDCSTDSGKIAASYQNEVYIFEPTPLRHHESTHEIEKLDYRWYQTAKFEADCYINCLSWNIEGSRLLTGGESIQIWAFSQEHHEETAGGSKTVHFDVGGVDDDHKDDKEEGENLNPIEEIETIWVCVWRCKPSTPVYHLRYSWDGLLFASAGKNDRLVKIWYEDRKNQYPLMRADSVVSPKKEEQHYSFIYIAHPRAVTGFSWRKTSKYMPRGAVANMLVTSCLDNVCRLWVETILPDDGLVDLEQFDPNASVDPKFHTHRHKKRFLQRLKTIREGYLGHNGYPINRLWKGKTDRCGLHIPRHAIHKRRKQHKMGPETVMSMASFSTVQSVHDFHKYAIHHNGIATVLHFHLAASINPETDVPLLPVIGSKDQQFNFQLHWLNNKELQFTMEAEVILQDMHRGVLNVDGHSEDPQPEHHDASDSDQEEHHLDEVDKGGHFKKKKSKLFKRKSRHSHRQKSAKEVAAESQSRMTSSDLSDHTSDGTGSVSSPEVPGSVIDALDRKIEILLRDWHQHPDMMFSIHPVDGSFLVWLVDWLDEYNPYCFRQAQVSFSSRLPHAFPVPDARTMASHLWMYCNYSKMDIKSAMRMSESPSGENPKIQNPPAPATGKNSPGQNDNMLIPNVLLISKHGNGSLNQWQISFSDQSKFSTVMSVAHASRACGHRFRTNSATCHPVLPLLLSTSHHNVPKEHYADPGAFCNGQKKKRSFSQESEEDQKNGVGGVEFCSELILWRVDPVGPLSKSGGIVELARINSPELSAFSDVAWVPTLLPSSTLGSYSNSPSALFVASDGNGLRMFQAVIDARTLLLEVGAQKRDPGMSFSSNTSSGYSVEPQNPPGELFNIVSLQSSARPGCIIELEPIADAAQSWQRTQLLHVFQEQMVTGCISPSSSGMEAVVDLRSSGSFCEHFYLVVLEKGKVSGSVLHMWKITISSKSGEQCEGEENRDEDADSRMGEDPGQSENSSPEHGTTKPATVVKVVFSTTKVCTQTLPLPEGVDVQSATVSAGHLSSSSIYPACLAPYLLVTACSDGEVRFWNCCMSSVHEVISSYSTTSFEMAVQEDNGMRKPSTTVFTKCEAIESSYKWHEWNMMNSSKISSSISITGHPIAVSCAYSGRLAVAYRLVGPKFLADNPKGKLLNMWVAIYECESTGGSEWVLEDTVELKNVTIPDPKAEIDMDCIFSPAGAKSPRFSEEMETPKGMSPSSSLVNISRAVSIPSLSTICSVRKSIAEHGNTTGILHQKQLVQLDWVSTEDGSHILTIGVGQKILMYAQVSNDVISASKIAKDSSENPRRKFGASHNPSKEALNLHLGQGRTEAPKARGRLTKAKSVMITDDTPEDIRWMLLRSVELSTADGLPPLPMHISWVRAGILVVGMDNEMHVYSQWRSTHYHTDHGSIDDSSCTQNPDSSSFNLESLATKSSSTFKPSYSLPNFKHLNSMSKKAAESFGMKSSLNKAKSESLTSLAAIHDFGLFEAAREAHPCLPQYHPKKMMELLNFGKVRRVKAILAHLVRCICNGEIPPMNMSEEINTEETRWGHGRSRALSVSGASPNEVPLLHEEPQLEYKEISFIPPLPMYALLAADEHVTVAKNDLMTSSTPGPATANQDYTDLFSTNVGLDEELDTNVLGTSADSNTSGRGRFQSTSGANPSNPNEFNPNHSRVLMKHLTHTQLPGLTSLDQMYLLAIADTVANNKIDFTDKFEGEKPASSSGDMNKESTETIDDCGLRFLLAMKNHIYLMGTLQPRQRAVLQKGGLKSFNLVWAFHSESTEELLSHIPSMQKGEPTWEELRQFGAGWWINNINILKRTIEKVAKAAFQKKKDPMDAAIFYLAMKRKNVLWGLYRSVDNKRLMDFFKNDFSVERWRKAALKNAFDLLGKQRFDHAAAFFLLAGSLHDAVEVCINNLDDIQLALVICRLYDGETMLPESAKEVMNKHVLGLEEEESKSVSITGKWSSDPFLRSMAWWNFKEFRKSLKTLLLSSTSNSQLSPEDQEMLRQSAIPNVFNFYNFLRTHPLILRHKITSAAPLAQRKGVIPGFTKQQTIIDEQESLIFIDKVTPMERRLFFKTAHTHFTNGCPLLALEVLSKLPNIIKEEDIDSDDEDRSETIKPLSENVSTGTLLDDSDIKRNRTSEMDFDLGSSSLSGMVNGHKSDAFDWSTPLANKQDDVNSMDWGAPVSRFDLEDEPKFTLSSGESEADSDAEICNNVDDTEKRPAQKGKLQKVPNIVVDEDLHNGLDETNADSKSSHKNQIDIFAQQYKFIACLKVLMEEMRTLATGFEVDGGQLRFQLYIWLEREVEVLQYLCNYGDGVIQAFENQMEQNLTAYEDWVDPASYLELSESGANLMNSGQEDSSMYLDISNRKFSRSMSIRSDTSSSSIKPTLHEVILAEKMDFEAKLERMSKRKQWLRIHQQLLRTLASYCMLQGSGGGGLASVQMELLLLLQEHQQEKPQQQLLSPLPFPTTLPLLSASIASSKTVVADPIKHIQCMTQDLLHTVIEMTAPPGIGSHMNTVFTMRNLSLALSACVYQCLCDCDSFVVSLSETSDASLEGFTSHNFTSAQAGHLMAGVQRYRRKSSSGDEINTTPATWPGVQGLRAMLAREKDDNTPKLQILLCETLVGVYVSLLVTALATYDCSMLYKLIAHRFVQQMWGALFGGGSKTVLRVSDSQMPLKGTDEVDKQRLRLVKKVMGGNKMGKTPSSAKEKPVKETFIPPELSMVTFFMTKPFANPAEGIFMYDSEDSLSSEDESDDESDDGSKFSSSAMSAVQQHTDPTSYSWSLIRYSVVKLVLHNLNTFLPHVGIDLPELPVCSPLMHAVLKTLEQWRDILQGKLELFSGPPEDFIANLHIDVIPGKPHSKFKALLSPSNSPFIDAHSTLPIKRLWFHLIKQEPLKEVFIRYIFRKKVNQSEETNAQAESENSLKMKEPMKIIHKEQDIITAFALNQINNEYSCFDRLSKLFSANANLLALATQKEIVELDIGPVLAPPTWLEDENEMDIEYIKNPAPVPQESDFYVVQTPADSHSSQYSSSASSPQSPGQGNWSTGRSTSVTKGINIPGITNPYISQQIHDRSHRLLRVILKRPVAGVRRIGPHPNLPHYLTGSADGSVRLYEWGHIQPLAMLRQPGAFPKVTKVLFSAQGNKCCVSDTEGDVCLWQVGLGSNFTKPIMSLRCHNKTTSDFSFIGSSSLIATAGHSSESRNVCLWDTLLPPRSACVHSFICHEHGCPAIVYAPHHQLLISGGRKGEVCIFDIRQRQLRHTFQAHDVPIRCLAMDPEEEYFVTGSAEGDIKVWGLDVHQLVVSFPGEHSKSTFFKNIGSTSGVTQVAIGSEHNLFSCGIDGSMKFRSLPERESMVRYWTA</sequence>
<feature type="repeat" description="WD" evidence="1">
    <location>
        <begin position="3316"/>
        <end position="3357"/>
    </location>
</feature>
<evidence type="ECO:0000313" key="5">
    <source>
        <dbReference type="RefSeq" id="XP_022328931.1"/>
    </source>
</evidence>